<evidence type="ECO:0000313" key="10">
    <source>
        <dbReference type="Proteomes" id="UP001529510"/>
    </source>
</evidence>
<dbReference type="InterPro" id="IPR050127">
    <property type="entry name" value="Serine_Proteases_S1"/>
</dbReference>
<keyword evidence="5" id="KW-0720">Serine protease</keyword>
<evidence type="ECO:0000256" key="5">
    <source>
        <dbReference type="ARBA" id="ARBA00022825"/>
    </source>
</evidence>
<feature type="non-terminal residue" evidence="9">
    <location>
        <position position="1"/>
    </location>
</feature>
<sequence>IPEHCCKPGVKNVTAVASPAACCVPAACRTIVVGGPLVCQGDGGHWMLTGIISWGHGCGDPTYPGVYTR</sequence>
<dbReference type="PANTHER" id="PTHR24264">
    <property type="entry name" value="TRYPSIN-RELATED"/>
    <property type="match status" value="1"/>
</dbReference>
<feature type="domain" description="Peptidase S1" evidence="8">
    <location>
        <begin position="34"/>
        <end position="69"/>
    </location>
</feature>
<dbReference type="Gene3D" id="2.40.10.10">
    <property type="entry name" value="Trypsin-like serine proteases"/>
    <property type="match status" value="1"/>
</dbReference>
<evidence type="ECO:0000256" key="1">
    <source>
        <dbReference type="ARBA" id="ARBA00004613"/>
    </source>
</evidence>
<keyword evidence="3" id="KW-0645">Protease</keyword>
<comment type="catalytic activity">
    <reaction evidence="6">
        <text>Preferential cleavage: Arg-|-Xaa, Lys-|-Xaa.</text>
        <dbReference type="EC" id="3.4.21.4"/>
    </reaction>
</comment>
<name>A0ABD0PVA0_CIRMR</name>
<dbReference type="EMBL" id="JAMKFB020000013">
    <property type="protein sequence ID" value="KAL0177847.1"/>
    <property type="molecule type" value="Genomic_DNA"/>
</dbReference>
<dbReference type="InterPro" id="IPR001254">
    <property type="entry name" value="Trypsin_dom"/>
</dbReference>
<evidence type="ECO:0000256" key="3">
    <source>
        <dbReference type="ARBA" id="ARBA00022670"/>
    </source>
</evidence>
<keyword evidence="2" id="KW-0964">Secreted</keyword>
<organism evidence="9 10">
    <name type="scientific">Cirrhinus mrigala</name>
    <name type="common">Mrigala</name>
    <dbReference type="NCBI Taxonomy" id="683832"/>
    <lineage>
        <taxon>Eukaryota</taxon>
        <taxon>Metazoa</taxon>
        <taxon>Chordata</taxon>
        <taxon>Craniata</taxon>
        <taxon>Vertebrata</taxon>
        <taxon>Euteleostomi</taxon>
        <taxon>Actinopterygii</taxon>
        <taxon>Neopterygii</taxon>
        <taxon>Teleostei</taxon>
        <taxon>Ostariophysi</taxon>
        <taxon>Cypriniformes</taxon>
        <taxon>Cyprinidae</taxon>
        <taxon>Labeoninae</taxon>
        <taxon>Labeonini</taxon>
        <taxon>Cirrhinus</taxon>
    </lineage>
</organism>
<dbReference type="GO" id="GO:0006508">
    <property type="term" value="P:proteolysis"/>
    <property type="evidence" value="ECO:0007669"/>
    <property type="project" value="UniProtKB-KW"/>
</dbReference>
<dbReference type="Pfam" id="PF00089">
    <property type="entry name" value="Trypsin"/>
    <property type="match status" value="1"/>
</dbReference>
<evidence type="ECO:0000259" key="8">
    <source>
        <dbReference type="Pfam" id="PF00089"/>
    </source>
</evidence>
<dbReference type="InterPro" id="IPR043504">
    <property type="entry name" value="Peptidase_S1_PA_chymotrypsin"/>
</dbReference>
<evidence type="ECO:0000256" key="7">
    <source>
        <dbReference type="ARBA" id="ARBA00038868"/>
    </source>
</evidence>
<dbReference type="AlphaFoldDB" id="A0ABD0PVA0"/>
<dbReference type="SUPFAM" id="SSF50494">
    <property type="entry name" value="Trypsin-like serine proteases"/>
    <property type="match status" value="1"/>
</dbReference>
<keyword evidence="10" id="KW-1185">Reference proteome</keyword>
<protein>
    <recommendedName>
        <fullName evidence="7">trypsin</fullName>
        <ecNumber evidence="7">3.4.21.4</ecNumber>
    </recommendedName>
</protein>
<dbReference type="GO" id="GO:0004252">
    <property type="term" value="F:serine-type endopeptidase activity"/>
    <property type="evidence" value="ECO:0007669"/>
    <property type="project" value="UniProtKB-EC"/>
</dbReference>
<dbReference type="Proteomes" id="UP001529510">
    <property type="component" value="Unassembled WGS sequence"/>
</dbReference>
<evidence type="ECO:0000313" key="9">
    <source>
        <dbReference type="EMBL" id="KAL0177847.1"/>
    </source>
</evidence>
<evidence type="ECO:0000256" key="6">
    <source>
        <dbReference type="ARBA" id="ARBA00036320"/>
    </source>
</evidence>
<keyword evidence="4" id="KW-0378">Hydrolase</keyword>
<proteinExistence type="predicted"/>
<comment type="caution">
    <text evidence="9">The sequence shown here is derived from an EMBL/GenBank/DDBJ whole genome shotgun (WGS) entry which is preliminary data.</text>
</comment>
<dbReference type="PANTHER" id="PTHR24264:SF65">
    <property type="entry name" value="SRCR DOMAIN-CONTAINING PROTEIN"/>
    <property type="match status" value="1"/>
</dbReference>
<evidence type="ECO:0000256" key="4">
    <source>
        <dbReference type="ARBA" id="ARBA00022801"/>
    </source>
</evidence>
<evidence type="ECO:0000256" key="2">
    <source>
        <dbReference type="ARBA" id="ARBA00022525"/>
    </source>
</evidence>
<dbReference type="GO" id="GO:0005576">
    <property type="term" value="C:extracellular region"/>
    <property type="evidence" value="ECO:0007669"/>
    <property type="project" value="UniProtKB-SubCell"/>
</dbReference>
<comment type="subcellular location">
    <subcellularLocation>
        <location evidence="1">Secreted</location>
    </subcellularLocation>
</comment>
<gene>
    <name evidence="9" type="ORF">M9458_026741</name>
</gene>
<dbReference type="InterPro" id="IPR009003">
    <property type="entry name" value="Peptidase_S1_PA"/>
</dbReference>
<dbReference type="EC" id="3.4.21.4" evidence="7"/>
<accession>A0ABD0PVA0</accession>
<reference evidence="9 10" key="1">
    <citation type="submission" date="2024-05" db="EMBL/GenBank/DDBJ databases">
        <title>Genome sequencing and assembly of Indian major carp, Cirrhinus mrigala (Hamilton, 1822).</title>
        <authorList>
            <person name="Mohindra V."/>
            <person name="Chowdhury L.M."/>
            <person name="Lal K."/>
            <person name="Jena J.K."/>
        </authorList>
    </citation>
    <scope>NUCLEOTIDE SEQUENCE [LARGE SCALE GENOMIC DNA]</scope>
    <source>
        <strain evidence="9">CM1030</strain>
        <tissue evidence="9">Blood</tissue>
    </source>
</reference>
<feature type="non-terminal residue" evidence="9">
    <location>
        <position position="69"/>
    </location>
</feature>